<name>A0ABZ2IYU4_9BACT</name>
<accession>A0ABZ2IYU4</accession>
<protein>
    <submittedName>
        <fullName evidence="1">Uncharacterized protein</fullName>
    </submittedName>
</protein>
<proteinExistence type="predicted"/>
<sequence length="94" mass="10888">MKKFTQIQVDTYSRIRVNLPLFVESMEVKNMVSWSLLDFKNQSPAEFEALADQVGAFVLDQEELRELLDTAGQAAQETDVYKNLLGIYLRREIM</sequence>
<dbReference type="Proteomes" id="UP001385389">
    <property type="component" value="Chromosome"/>
</dbReference>
<dbReference type="EMBL" id="CP146609">
    <property type="protein sequence ID" value="WWX21678.1"/>
    <property type="molecule type" value="Genomic_DNA"/>
</dbReference>
<keyword evidence="2" id="KW-1185">Reference proteome</keyword>
<organism evidence="1 2">
    <name type="scientific">Pseudodesulfovibrio methanolicus</name>
    <dbReference type="NCBI Taxonomy" id="3126690"/>
    <lineage>
        <taxon>Bacteria</taxon>
        <taxon>Pseudomonadati</taxon>
        <taxon>Thermodesulfobacteriota</taxon>
        <taxon>Desulfovibrionia</taxon>
        <taxon>Desulfovibrionales</taxon>
        <taxon>Desulfovibrionaceae</taxon>
    </lineage>
</organism>
<evidence type="ECO:0000313" key="2">
    <source>
        <dbReference type="Proteomes" id="UP001385389"/>
    </source>
</evidence>
<dbReference type="RefSeq" id="WP_338667342.1">
    <property type="nucleotide sequence ID" value="NZ_CP146609.1"/>
</dbReference>
<gene>
    <name evidence="1" type="ORF">V8V93_14670</name>
</gene>
<evidence type="ECO:0000313" key="1">
    <source>
        <dbReference type="EMBL" id="WWX21678.1"/>
    </source>
</evidence>
<reference evidence="1 2" key="1">
    <citation type="submission" date="2024-03" db="EMBL/GenBank/DDBJ databases">
        <title>Phenotype and Genome Characterization of a Sulfate-Reducing Bacterium Pseudodesulfovibrio sp. strain 5S69, isolated from Petroleum Reservoir in Tatarstan (Russia).</title>
        <authorList>
            <person name="Bidzhieva S.K."/>
            <person name="Kadnikov V."/>
            <person name="Tourova T.P."/>
            <person name="Samigullina S.R."/>
            <person name="Sokolova D.S."/>
            <person name="Poltaraus A.B."/>
            <person name="Avtukh A.N."/>
            <person name="Tereshina V.M."/>
            <person name="Mardanov A.V."/>
            <person name="Nazina T.N."/>
        </authorList>
    </citation>
    <scope>NUCLEOTIDE SEQUENCE [LARGE SCALE GENOMIC DNA]</scope>
    <source>
        <strain evidence="1 2">5S69</strain>
    </source>
</reference>